<sequence length="94" mass="10993">MPERFIESSIDFKGNNFEYIPFGAGRRICPGMLFGVINVELSLAYLLYHFDWKLPNGMNHENLDMTELFGLTMRRKDDLYLIPTIYEYSCIAKS</sequence>
<dbReference type="Pfam" id="PF00067">
    <property type="entry name" value="p450"/>
    <property type="match status" value="1"/>
</dbReference>
<dbReference type="InterPro" id="IPR001128">
    <property type="entry name" value="Cyt_P450"/>
</dbReference>
<keyword evidence="8 13" id="KW-0560">Oxidoreductase</keyword>
<reference evidence="14" key="1">
    <citation type="submission" date="2018-11" db="EMBL/GenBank/DDBJ databases">
        <authorList>
            <person name="Grassa J C."/>
        </authorList>
    </citation>
    <scope>NUCLEOTIDE SEQUENCE [LARGE SCALE GENOMIC DNA]</scope>
</reference>
<evidence type="ECO:0000256" key="12">
    <source>
        <dbReference type="PIRSR" id="PIRSR602403-1"/>
    </source>
</evidence>
<accession>A0A803R7S4</accession>
<name>A0A803R7S4_CANSA</name>
<dbReference type="PROSITE" id="PS00086">
    <property type="entry name" value="CYTOCHROME_P450"/>
    <property type="match status" value="1"/>
</dbReference>
<dbReference type="InterPro" id="IPR052306">
    <property type="entry name" value="CYP450_71D"/>
</dbReference>
<dbReference type="EnsemblPlants" id="novel_model_6107_5bd9a17a">
    <property type="protein sequence ID" value="cds.novel_model_6107_5bd9a17a"/>
    <property type="gene ID" value="novel_gene_3146_5bd9a17a"/>
</dbReference>
<dbReference type="InterPro" id="IPR017972">
    <property type="entry name" value="Cyt_P450_CS"/>
</dbReference>
<protein>
    <recommendedName>
        <fullName evidence="16">Cytochrome P450</fullName>
    </recommendedName>
</protein>
<keyword evidence="7" id="KW-1133">Transmembrane helix</keyword>
<dbReference type="GO" id="GO:0016705">
    <property type="term" value="F:oxidoreductase activity, acting on paired donors, with incorporation or reduction of molecular oxygen"/>
    <property type="evidence" value="ECO:0007669"/>
    <property type="project" value="InterPro"/>
</dbReference>
<dbReference type="PRINTS" id="PR00465">
    <property type="entry name" value="EP450IV"/>
</dbReference>
<evidence type="ECO:0000256" key="3">
    <source>
        <dbReference type="ARBA" id="ARBA00010617"/>
    </source>
</evidence>
<evidence type="ECO:0000256" key="9">
    <source>
        <dbReference type="ARBA" id="ARBA00023004"/>
    </source>
</evidence>
<evidence type="ECO:0000313" key="14">
    <source>
        <dbReference type="EnsemblPlants" id="cds.novel_model_6107_5bd9a17a"/>
    </source>
</evidence>
<keyword evidence="15" id="KW-1185">Reference proteome</keyword>
<dbReference type="InterPro" id="IPR002403">
    <property type="entry name" value="Cyt_P450_E_grp-IV"/>
</dbReference>
<evidence type="ECO:0000256" key="8">
    <source>
        <dbReference type="ARBA" id="ARBA00023002"/>
    </source>
</evidence>
<comment type="subcellular location">
    <subcellularLocation>
        <location evidence="2">Membrane</location>
        <topology evidence="2">Single-pass membrane protein</topology>
    </subcellularLocation>
</comment>
<dbReference type="OMA" id="YEYSCIA"/>
<dbReference type="PANTHER" id="PTHR47953:SF19">
    <property type="entry name" value="OS06G0641600 PROTEIN"/>
    <property type="match status" value="1"/>
</dbReference>
<keyword evidence="4 12" id="KW-0349">Heme</keyword>
<evidence type="ECO:0000256" key="5">
    <source>
        <dbReference type="ARBA" id="ARBA00022692"/>
    </source>
</evidence>
<reference evidence="14" key="2">
    <citation type="submission" date="2021-03" db="UniProtKB">
        <authorList>
            <consortium name="EnsemblPlants"/>
        </authorList>
    </citation>
    <scope>IDENTIFICATION</scope>
</reference>
<evidence type="ECO:0000256" key="13">
    <source>
        <dbReference type="RuleBase" id="RU000461"/>
    </source>
</evidence>
<evidence type="ECO:0000256" key="10">
    <source>
        <dbReference type="ARBA" id="ARBA00023033"/>
    </source>
</evidence>
<dbReference type="PANTHER" id="PTHR47953">
    <property type="entry name" value="OS08G0105600 PROTEIN"/>
    <property type="match status" value="1"/>
</dbReference>
<dbReference type="GO" id="GO:0020037">
    <property type="term" value="F:heme binding"/>
    <property type="evidence" value="ECO:0007669"/>
    <property type="project" value="InterPro"/>
</dbReference>
<evidence type="ECO:0000313" key="15">
    <source>
        <dbReference type="Proteomes" id="UP000596661"/>
    </source>
</evidence>
<evidence type="ECO:0000256" key="4">
    <source>
        <dbReference type="ARBA" id="ARBA00022617"/>
    </source>
</evidence>
<evidence type="ECO:0008006" key="16">
    <source>
        <dbReference type="Google" id="ProtNLM"/>
    </source>
</evidence>
<comment type="similarity">
    <text evidence="3 13">Belongs to the cytochrome P450 family.</text>
</comment>
<dbReference type="GO" id="GO:0004497">
    <property type="term" value="F:monooxygenase activity"/>
    <property type="evidence" value="ECO:0007669"/>
    <property type="project" value="UniProtKB-KW"/>
</dbReference>
<proteinExistence type="inferred from homology"/>
<dbReference type="InterPro" id="IPR036396">
    <property type="entry name" value="Cyt_P450_sf"/>
</dbReference>
<dbReference type="AlphaFoldDB" id="A0A803R7S4"/>
<dbReference type="SUPFAM" id="SSF48264">
    <property type="entry name" value="Cytochrome P450"/>
    <property type="match status" value="1"/>
</dbReference>
<dbReference type="Proteomes" id="UP000596661">
    <property type="component" value="Chromosome 8"/>
</dbReference>
<dbReference type="GO" id="GO:0005506">
    <property type="term" value="F:iron ion binding"/>
    <property type="evidence" value="ECO:0007669"/>
    <property type="project" value="InterPro"/>
</dbReference>
<dbReference type="Gene3D" id="1.10.630.10">
    <property type="entry name" value="Cytochrome P450"/>
    <property type="match status" value="1"/>
</dbReference>
<evidence type="ECO:0000256" key="11">
    <source>
        <dbReference type="ARBA" id="ARBA00023136"/>
    </source>
</evidence>
<feature type="binding site" description="axial binding residue" evidence="12">
    <location>
        <position position="29"/>
    </location>
    <ligand>
        <name>heme</name>
        <dbReference type="ChEBI" id="CHEBI:30413"/>
    </ligand>
    <ligandPart>
        <name>Fe</name>
        <dbReference type="ChEBI" id="CHEBI:18248"/>
    </ligandPart>
</feature>
<keyword evidence="10 13" id="KW-0503">Monooxygenase</keyword>
<keyword evidence="5" id="KW-0812">Transmembrane</keyword>
<keyword evidence="9 12" id="KW-0408">Iron</keyword>
<dbReference type="Gramene" id="novel_model_6107_5bd9a17a">
    <property type="protein sequence ID" value="cds.novel_model_6107_5bd9a17a"/>
    <property type="gene ID" value="novel_gene_3146_5bd9a17a"/>
</dbReference>
<keyword evidence="6 12" id="KW-0479">Metal-binding</keyword>
<comment type="cofactor">
    <cofactor evidence="1 12">
        <name>heme</name>
        <dbReference type="ChEBI" id="CHEBI:30413"/>
    </cofactor>
</comment>
<evidence type="ECO:0000256" key="1">
    <source>
        <dbReference type="ARBA" id="ARBA00001971"/>
    </source>
</evidence>
<dbReference type="GO" id="GO:0016020">
    <property type="term" value="C:membrane"/>
    <property type="evidence" value="ECO:0007669"/>
    <property type="project" value="UniProtKB-SubCell"/>
</dbReference>
<keyword evidence="11" id="KW-0472">Membrane</keyword>
<evidence type="ECO:0000256" key="2">
    <source>
        <dbReference type="ARBA" id="ARBA00004167"/>
    </source>
</evidence>
<organism evidence="14 15">
    <name type="scientific">Cannabis sativa</name>
    <name type="common">Hemp</name>
    <name type="synonym">Marijuana</name>
    <dbReference type="NCBI Taxonomy" id="3483"/>
    <lineage>
        <taxon>Eukaryota</taxon>
        <taxon>Viridiplantae</taxon>
        <taxon>Streptophyta</taxon>
        <taxon>Embryophyta</taxon>
        <taxon>Tracheophyta</taxon>
        <taxon>Spermatophyta</taxon>
        <taxon>Magnoliopsida</taxon>
        <taxon>eudicotyledons</taxon>
        <taxon>Gunneridae</taxon>
        <taxon>Pentapetalae</taxon>
        <taxon>rosids</taxon>
        <taxon>fabids</taxon>
        <taxon>Rosales</taxon>
        <taxon>Cannabaceae</taxon>
        <taxon>Cannabis</taxon>
    </lineage>
</organism>
<dbReference type="EMBL" id="UZAU01000679">
    <property type="status" value="NOT_ANNOTATED_CDS"/>
    <property type="molecule type" value="Genomic_DNA"/>
</dbReference>
<evidence type="ECO:0000256" key="6">
    <source>
        <dbReference type="ARBA" id="ARBA00022723"/>
    </source>
</evidence>
<evidence type="ECO:0000256" key="7">
    <source>
        <dbReference type="ARBA" id="ARBA00022989"/>
    </source>
</evidence>